<dbReference type="PANTHER" id="PTHR43757:SF2">
    <property type="entry name" value="AMINOMETHYLTRANSFERASE, MITOCHONDRIAL"/>
    <property type="match status" value="1"/>
</dbReference>
<accession>A0A975BS33</accession>
<dbReference type="SUPFAM" id="SSF103025">
    <property type="entry name" value="Folate-binding domain"/>
    <property type="match status" value="1"/>
</dbReference>
<name>A0A975BS33_9BACT</name>
<dbReference type="InterPro" id="IPR028896">
    <property type="entry name" value="GcvT/YgfZ/DmdA"/>
</dbReference>
<keyword evidence="4" id="KW-1185">Reference proteome</keyword>
<feature type="domain" description="GCVT N-terminal" evidence="2">
    <location>
        <begin position="10"/>
        <end position="272"/>
    </location>
</feature>
<feature type="binding site" evidence="1">
    <location>
        <position position="224"/>
    </location>
    <ligand>
        <name>substrate</name>
    </ligand>
</feature>
<dbReference type="InterPro" id="IPR027266">
    <property type="entry name" value="TrmE/GcvT-like"/>
</dbReference>
<dbReference type="RefSeq" id="WP_207678778.1">
    <property type="nucleotide sequence ID" value="NZ_CP061800.1"/>
</dbReference>
<dbReference type="Gene3D" id="3.30.1360.120">
    <property type="entry name" value="Probable tRNA modification gtpase trme, domain 1"/>
    <property type="match status" value="1"/>
</dbReference>
<dbReference type="Proteomes" id="UP000663722">
    <property type="component" value="Chromosome"/>
</dbReference>
<evidence type="ECO:0000313" key="3">
    <source>
        <dbReference type="EMBL" id="QTA90697.1"/>
    </source>
</evidence>
<dbReference type="InterPro" id="IPR006222">
    <property type="entry name" value="GCVT_N"/>
</dbReference>
<protein>
    <submittedName>
        <fullName evidence="3">Glycine cleavage system, aminomethyltransferase protein T</fullName>
    </submittedName>
</protein>
<evidence type="ECO:0000259" key="2">
    <source>
        <dbReference type="Pfam" id="PF01571"/>
    </source>
</evidence>
<dbReference type="Pfam" id="PF01571">
    <property type="entry name" value="GCV_T"/>
    <property type="match status" value="1"/>
</dbReference>
<gene>
    <name evidence="3" type="primary">gcvT</name>
    <name evidence="3" type="ORF">dnm_067580</name>
</gene>
<evidence type="ECO:0000256" key="1">
    <source>
        <dbReference type="PIRSR" id="PIRSR006487-1"/>
    </source>
</evidence>
<dbReference type="KEGG" id="dmm:dnm_067580"/>
<reference evidence="3" key="1">
    <citation type="journal article" date="2021" name="Microb. Physiol.">
        <title>Proteogenomic Insights into the Physiology of Marine, Sulfate-Reducing, Filamentous Desulfonema limicola and Desulfonema magnum.</title>
        <authorList>
            <person name="Schnaars V."/>
            <person name="Wohlbrand L."/>
            <person name="Scheve S."/>
            <person name="Hinrichs C."/>
            <person name="Reinhardt R."/>
            <person name="Rabus R."/>
        </authorList>
    </citation>
    <scope>NUCLEOTIDE SEQUENCE</scope>
    <source>
        <strain evidence="3">4be13</strain>
    </source>
</reference>
<dbReference type="EMBL" id="CP061800">
    <property type="protein sequence ID" value="QTA90697.1"/>
    <property type="molecule type" value="Genomic_DNA"/>
</dbReference>
<dbReference type="PIRSF" id="PIRSF006487">
    <property type="entry name" value="GcvT"/>
    <property type="match status" value="1"/>
</dbReference>
<evidence type="ECO:0000313" key="4">
    <source>
        <dbReference type="Proteomes" id="UP000663722"/>
    </source>
</evidence>
<dbReference type="AlphaFoldDB" id="A0A975BS33"/>
<proteinExistence type="predicted"/>
<sequence>MKQEIRKTLLYDWHVEQGANMANFGGYEMPLWYPSGVRNEHLAVLTNAGMFDTSHMAMVRITGPDAYDLLQLCFTKDLNACLGINKKIALKNNRCVYGAFLNEQGEVIDDAIVYQVEKGHYLSVVNAGMGGEIARHLAAHKRGRNVEITDLTDKVGKLDIQGPLSAKILMKVLADPGKVFEKMPYFSFKGHFDPSCPSANAVCLTDGTPILLSRTGYTGEFGFEIFIAPEHFVRLWKMIFNAGKEYGLISCGLAARDSLRGGAVLPLSHQDIGHWPFINNPWPFALPYNEDQTDFTKSFIGDEALRNIVDFEFTYAFAGHDLRKVSAEDPAIVLNAEAKEIGTVLTCVTDMGIGRHKDRIYSVASPDKPKDFKPKGLCCGFVKVTSMLSFGEVVELRDKRRKVKVAIVEDIRPDRTARVPIKNMI</sequence>
<organism evidence="3 4">
    <name type="scientific">Desulfonema magnum</name>
    <dbReference type="NCBI Taxonomy" id="45655"/>
    <lineage>
        <taxon>Bacteria</taxon>
        <taxon>Pseudomonadati</taxon>
        <taxon>Thermodesulfobacteriota</taxon>
        <taxon>Desulfobacteria</taxon>
        <taxon>Desulfobacterales</taxon>
        <taxon>Desulfococcaceae</taxon>
        <taxon>Desulfonema</taxon>
    </lineage>
</organism>
<dbReference type="PANTHER" id="PTHR43757">
    <property type="entry name" value="AMINOMETHYLTRANSFERASE"/>
    <property type="match status" value="1"/>
</dbReference>